<dbReference type="Proteomes" id="UP000485058">
    <property type="component" value="Unassembled WGS sequence"/>
</dbReference>
<protein>
    <submittedName>
        <fullName evidence="2">Uncharacterized protein</fullName>
    </submittedName>
</protein>
<gene>
    <name evidence="2" type="ORF">HaLaN_16795</name>
</gene>
<comment type="caution">
    <text evidence="2">The sequence shown here is derived from an EMBL/GenBank/DDBJ whole genome shotgun (WGS) entry which is preliminary data.</text>
</comment>
<name>A0A699ZV10_HAELA</name>
<feature type="chain" id="PRO_5025623580" evidence="1">
    <location>
        <begin position="27"/>
        <end position="67"/>
    </location>
</feature>
<evidence type="ECO:0000313" key="2">
    <source>
        <dbReference type="EMBL" id="GFH19782.1"/>
    </source>
</evidence>
<keyword evidence="3" id="KW-1185">Reference proteome</keyword>
<reference evidence="2 3" key="1">
    <citation type="submission" date="2020-02" db="EMBL/GenBank/DDBJ databases">
        <title>Draft genome sequence of Haematococcus lacustris strain NIES-144.</title>
        <authorList>
            <person name="Morimoto D."/>
            <person name="Nakagawa S."/>
            <person name="Yoshida T."/>
            <person name="Sawayama S."/>
        </authorList>
    </citation>
    <scope>NUCLEOTIDE SEQUENCE [LARGE SCALE GENOMIC DNA]</scope>
    <source>
        <strain evidence="2 3">NIES-144</strain>
    </source>
</reference>
<evidence type="ECO:0000256" key="1">
    <source>
        <dbReference type="SAM" id="SignalP"/>
    </source>
</evidence>
<evidence type="ECO:0000313" key="3">
    <source>
        <dbReference type="Proteomes" id="UP000485058"/>
    </source>
</evidence>
<organism evidence="2 3">
    <name type="scientific">Haematococcus lacustris</name>
    <name type="common">Green alga</name>
    <name type="synonym">Haematococcus pluvialis</name>
    <dbReference type="NCBI Taxonomy" id="44745"/>
    <lineage>
        <taxon>Eukaryota</taxon>
        <taxon>Viridiplantae</taxon>
        <taxon>Chlorophyta</taxon>
        <taxon>core chlorophytes</taxon>
        <taxon>Chlorophyceae</taxon>
        <taxon>CS clade</taxon>
        <taxon>Chlamydomonadales</taxon>
        <taxon>Haematococcaceae</taxon>
        <taxon>Haematococcus</taxon>
    </lineage>
</organism>
<dbReference type="AlphaFoldDB" id="A0A699ZV10"/>
<accession>A0A699ZV10</accession>
<dbReference type="EMBL" id="BLLF01001519">
    <property type="protein sequence ID" value="GFH19782.1"/>
    <property type="molecule type" value="Genomic_DNA"/>
</dbReference>
<proteinExistence type="predicted"/>
<keyword evidence="1" id="KW-0732">Signal</keyword>
<feature type="non-terminal residue" evidence="2">
    <location>
        <position position="67"/>
    </location>
</feature>
<feature type="signal peptide" evidence="1">
    <location>
        <begin position="1"/>
        <end position="26"/>
    </location>
</feature>
<sequence length="67" mass="7011">MAATCSFVNLARLALVVLATAQLAAAHGGTLEDWDFSEPGHNYTHITLATATNFTAYNASTVGRGMP</sequence>